<organism evidence="1 2">
    <name type="scientific">Stichopus japonicus</name>
    <name type="common">Sea cucumber</name>
    <dbReference type="NCBI Taxonomy" id="307972"/>
    <lineage>
        <taxon>Eukaryota</taxon>
        <taxon>Metazoa</taxon>
        <taxon>Echinodermata</taxon>
        <taxon>Eleutherozoa</taxon>
        <taxon>Echinozoa</taxon>
        <taxon>Holothuroidea</taxon>
        <taxon>Aspidochirotacea</taxon>
        <taxon>Aspidochirotida</taxon>
        <taxon>Stichopodidae</taxon>
        <taxon>Apostichopus</taxon>
    </lineage>
</organism>
<evidence type="ECO:0000313" key="2">
    <source>
        <dbReference type="Proteomes" id="UP000230750"/>
    </source>
</evidence>
<evidence type="ECO:0008006" key="3">
    <source>
        <dbReference type="Google" id="ProtNLM"/>
    </source>
</evidence>
<reference evidence="1" key="1">
    <citation type="journal article" date="2017" name="PLoS Biol.">
        <title>The sea cucumber genome provides insights into morphological evolution and visceral regeneration.</title>
        <authorList>
            <person name="Zhang X."/>
            <person name="Sun L."/>
            <person name="Yuan J."/>
            <person name="Sun Y."/>
            <person name="Gao Y."/>
            <person name="Zhang L."/>
            <person name="Li S."/>
            <person name="Dai H."/>
            <person name="Hamel J.F."/>
            <person name="Liu C."/>
            <person name="Yu Y."/>
            <person name="Liu S."/>
            <person name="Lin W."/>
            <person name="Guo K."/>
            <person name="Jin S."/>
            <person name="Xu P."/>
            <person name="Storey K.B."/>
            <person name="Huan P."/>
            <person name="Zhang T."/>
            <person name="Zhou Y."/>
            <person name="Zhang J."/>
            <person name="Lin C."/>
            <person name="Li X."/>
            <person name="Xing L."/>
            <person name="Huo D."/>
            <person name="Sun M."/>
            <person name="Wang L."/>
            <person name="Mercier A."/>
            <person name="Li F."/>
            <person name="Yang H."/>
            <person name="Xiang J."/>
        </authorList>
    </citation>
    <scope>NUCLEOTIDE SEQUENCE [LARGE SCALE GENOMIC DNA]</scope>
    <source>
        <strain evidence="1">Shaxun</strain>
        <tissue evidence="1">Muscle</tissue>
    </source>
</reference>
<gene>
    <name evidence="1" type="ORF">BSL78_05113</name>
</gene>
<name>A0A2G8LCH4_STIJA</name>
<dbReference type="Proteomes" id="UP000230750">
    <property type="component" value="Unassembled WGS sequence"/>
</dbReference>
<sequence length="81" mass="8686">MPVDCTCKCCQGGPCKCGPDCCKEDDCACSKGSCAFPTASSLTTAFSDHRSTIASLPRQQHTMHLTTDNHGSTTIWKNPIF</sequence>
<protein>
    <recommendedName>
        <fullName evidence="3">Metallothionein</fullName>
    </recommendedName>
</protein>
<proteinExistence type="predicted"/>
<evidence type="ECO:0000313" key="1">
    <source>
        <dbReference type="EMBL" id="PIK57968.1"/>
    </source>
</evidence>
<comment type="caution">
    <text evidence="1">The sequence shown here is derived from an EMBL/GenBank/DDBJ whole genome shotgun (WGS) entry which is preliminary data.</text>
</comment>
<keyword evidence="2" id="KW-1185">Reference proteome</keyword>
<dbReference type="AlphaFoldDB" id="A0A2G8LCH4"/>
<dbReference type="EMBL" id="MRZV01000127">
    <property type="protein sequence ID" value="PIK57968.1"/>
    <property type="molecule type" value="Genomic_DNA"/>
</dbReference>
<accession>A0A2G8LCH4</accession>